<sequence length="541" mass="60114">DPESGNVVGIGGDSLPLIVAPSAPVHVIEESYEFVDSLGHLHGLPAKDATLDLEFFEETRCIIHFQLMLLNAADARLSRERVLFQKFLQENRFKLMSNGINPPADIFKTSSHASIDIPLVATWLISLTREERQRFHALKAAFSVEMDRKDAIFVDPEFPPTFASLAGCTNEAEVVDWRVSTAINITAGLFDGGTDPDDVRFGRLNDGWFLSAVSILAASGGVDDGKVDPVIDNLFITKQTSLTGAYAIRLFKNSQWETVIVDDYFPVLSDSHKMDISAGAAFAHSRHFEELWVPLLEKAYAKYYGGYAALEQGFVHHALEALTGHTSEEIFLSQASRGAKKKTLWKQLLGNKSNRFLMGAGTITSDNADHEILDTGLVFGACYCIYDIREIDGHQLLKLRNPPGDHAEWRGDWGDDSPLWTRRLKKHLGVLANSNDNTFWMSFDDFCNAFRCLYVCKYYDPDKWTKLIRHGAFSIKSDSASGLPTRHNPDCTLENNPHYSLGVTRPTEVIITVTQVDKAGLAPVTVLPIAVYIVQGAMADR</sequence>
<dbReference type="PANTHER" id="PTHR10183:SF379">
    <property type="entry name" value="CALPAIN-5"/>
    <property type="match status" value="1"/>
</dbReference>
<dbReference type="AlphaFoldDB" id="A0A6A5B0V3"/>
<reference evidence="8 9" key="1">
    <citation type="submission" date="2019-06" db="EMBL/GenBank/DDBJ databases">
        <title>Genomics analysis of Aphanomyces spp. identifies a new class of oomycete effector associated with host adaptation.</title>
        <authorList>
            <person name="Gaulin E."/>
        </authorList>
    </citation>
    <scope>NUCLEOTIDE SEQUENCE [LARGE SCALE GENOMIC DNA]</scope>
    <source>
        <strain evidence="8 9">E</strain>
    </source>
</reference>
<comment type="caution">
    <text evidence="8">The sequence shown here is derived from an EMBL/GenBank/DDBJ whole genome shotgun (WGS) entry which is preliminary data.</text>
</comment>
<dbReference type="SUPFAM" id="SSF54001">
    <property type="entry name" value="Cysteine proteinases"/>
    <property type="match status" value="1"/>
</dbReference>
<dbReference type="SMART" id="SM00230">
    <property type="entry name" value="CysPc"/>
    <property type="match status" value="1"/>
</dbReference>
<dbReference type="EMBL" id="VJMI01000032">
    <property type="protein sequence ID" value="KAF0776280.1"/>
    <property type="molecule type" value="Genomic_DNA"/>
</dbReference>
<dbReference type="InterPro" id="IPR022684">
    <property type="entry name" value="Calpain_cysteine_protease"/>
</dbReference>
<proteinExistence type="inferred from homology"/>
<dbReference type="InterPro" id="IPR001300">
    <property type="entry name" value="Peptidase_C2_calpain_cat"/>
</dbReference>
<dbReference type="Gene3D" id="3.90.70.10">
    <property type="entry name" value="Cysteine proteinases"/>
    <property type="match status" value="1"/>
</dbReference>
<comment type="similarity">
    <text evidence="1">Belongs to the peptidase C2 family.</text>
</comment>
<dbReference type="GO" id="GO:0004198">
    <property type="term" value="F:calcium-dependent cysteine-type endopeptidase activity"/>
    <property type="evidence" value="ECO:0007669"/>
    <property type="project" value="InterPro"/>
</dbReference>
<feature type="domain" description="Calpain catalytic" evidence="7">
    <location>
        <begin position="152"/>
        <end position="459"/>
    </location>
</feature>
<keyword evidence="2" id="KW-0645">Protease</keyword>
<dbReference type="VEuPathDB" id="FungiDB:H257_11473"/>
<dbReference type="CDD" id="cd00044">
    <property type="entry name" value="CysPc"/>
    <property type="match status" value="1"/>
</dbReference>
<evidence type="ECO:0000259" key="7">
    <source>
        <dbReference type="PROSITE" id="PS50203"/>
    </source>
</evidence>
<evidence type="ECO:0000313" key="9">
    <source>
        <dbReference type="Proteomes" id="UP000469452"/>
    </source>
</evidence>
<gene>
    <name evidence="8" type="ORF">AaE_000020</name>
</gene>
<evidence type="ECO:0000256" key="4">
    <source>
        <dbReference type="ARBA" id="ARBA00022807"/>
    </source>
</evidence>
<protein>
    <recommendedName>
        <fullName evidence="7">Calpain catalytic domain-containing protein</fullName>
    </recommendedName>
</protein>
<keyword evidence="4" id="KW-0788">Thiol protease</keyword>
<comment type="caution">
    <text evidence="6">Lacks conserved residue(s) required for the propagation of feature annotation.</text>
</comment>
<name>A0A6A5B0V3_APHAT</name>
<accession>A0A6A5B0V3</accession>
<feature type="non-terminal residue" evidence="8">
    <location>
        <position position="541"/>
    </location>
</feature>
<evidence type="ECO:0000256" key="1">
    <source>
        <dbReference type="ARBA" id="ARBA00007623"/>
    </source>
</evidence>
<dbReference type="PROSITE" id="PS50203">
    <property type="entry name" value="CALPAIN_CAT"/>
    <property type="match status" value="1"/>
</dbReference>
<dbReference type="PANTHER" id="PTHR10183">
    <property type="entry name" value="CALPAIN"/>
    <property type="match status" value="1"/>
</dbReference>
<evidence type="ECO:0000256" key="2">
    <source>
        <dbReference type="ARBA" id="ARBA00022670"/>
    </source>
</evidence>
<dbReference type="GO" id="GO:0006508">
    <property type="term" value="P:proteolysis"/>
    <property type="evidence" value="ECO:0007669"/>
    <property type="project" value="UniProtKB-KW"/>
</dbReference>
<dbReference type="Proteomes" id="UP000469452">
    <property type="component" value="Unassembled WGS sequence"/>
</dbReference>
<dbReference type="Pfam" id="PF00648">
    <property type="entry name" value="Peptidase_C2"/>
    <property type="match status" value="1"/>
</dbReference>
<organism evidence="8 9">
    <name type="scientific">Aphanomyces astaci</name>
    <name type="common">Crayfish plague agent</name>
    <dbReference type="NCBI Taxonomy" id="112090"/>
    <lineage>
        <taxon>Eukaryota</taxon>
        <taxon>Sar</taxon>
        <taxon>Stramenopiles</taxon>
        <taxon>Oomycota</taxon>
        <taxon>Saprolegniomycetes</taxon>
        <taxon>Saprolegniales</taxon>
        <taxon>Verrucalvaceae</taxon>
        <taxon>Aphanomyces</taxon>
    </lineage>
</organism>
<keyword evidence="3" id="KW-0378">Hydrolase</keyword>
<evidence type="ECO:0000256" key="6">
    <source>
        <dbReference type="PROSITE-ProRule" id="PRU00239"/>
    </source>
</evidence>
<dbReference type="PRINTS" id="PR00704">
    <property type="entry name" value="CALPAIN"/>
</dbReference>
<evidence type="ECO:0000256" key="3">
    <source>
        <dbReference type="ARBA" id="ARBA00022801"/>
    </source>
</evidence>
<dbReference type="InterPro" id="IPR038765">
    <property type="entry name" value="Papain-like_cys_pep_sf"/>
</dbReference>
<evidence type="ECO:0000256" key="5">
    <source>
        <dbReference type="PIRSR" id="PIRSR622684-1"/>
    </source>
</evidence>
<evidence type="ECO:0000313" key="8">
    <source>
        <dbReference type="EMBL" id="KAF0776280.1"/>
    </source>
</evidence>
<feature type="non-terminal residue" evidence="8">
    <location>
        <position position="1"/>
    </location>
</feature>
<feature type="active site" evidence="5">
    <location>
        <position position="401"/>
    </location>
</feature>